<feature type="compositionally biased region" description="Basic and acidic residues" evidence="1">
    <location>
        <begin position="1305"/>
        <end position="1314"/>
    </location>
</feature>
<evidence type="ECO:0000313" key="7">
    <source>
        <dbReference type="Proteomes" id="UP000752171"/>
    </source>
</evidence>
<feature type="region of interest" description="Disordered" evidence="1">
    <location>
        <begin position="56"/>
        <end position="100"/>
    </location>
</feature>
<dbReference type="Ensembl" id="ENSAMXT00005057563.1">
    <property type="protein sequence ID" value="ENSAMXP00005053225.1"/>
    <property type="gene ID" value="ENSAMXG00005023866.1"/>
</dbReference>
<feature type="compositionally biased region" description="Basic and acidic residues" evidence="1">
    <location>
        <begin position="269"/>
        <end position="285"/>
    </location>
</feature>
<keyword evidence="2" id="KW-0812">Transmembrane</keyword>
<dbReference type="Pfam" id="PF03370">
    <property type="entry name" value="CBM_21"/>
    <property type="match status" value="1"/>
</dbReference>
<feature type="compositionally biased region" description="Basic and acidic residues" evidence="1">
    <location>
        <begin position="629"/>
        <end position="658"/>
    </location>
</feature>
<evidence type="ECO:0000313" key="6">
    <source>
        <dbReference type="Proteomes" id="UP000694621"/>
    </source>
</evidence>
<feature type="region of interest" description="Disordered" evidence="1">
    <location>
        <begin position="621"/>
        <end position="658"/>
    </location>
</feature>
<keyword evidence="2" id="KW-1133">Transmembrane helix</keyword>
<evidence type="ECO:0000313" key="4">
    <source>
        <dbReference type="EMBL" id="KAG9280355.1"/>
    </source>
</evidence>
<feature type="region of interest" description="Disordered" evidence="1">
    <location>
        <begin position="1028"/>
        <end position="1059"/>
    </location>
</feature>
<dbReference type="EMBL" id="JAICCE010000002">
    <property type="protein sequence ID" value="KAG9280355.1"/>
    <property type="molecule type" value="Genomic_DNA"/>
</dbReference>
<feature type="compositionally biased region" description="Basic and acidic residues" evidence="1">
    <location>
        <begin position="316"/>
        <end position="334"/>
    </location>
</feature>
<dbReference type="InterPro" id="IPR050782">
    <property type="entry name" value="PP1_regulatory_subunit_3"/>
</dbReference>
<feature type="compositionally biased region" description="Basic and acidic residues" evidence="1">
    <location>
        <begin position="69"/>
        <end position="84"/>
    </location>
</feature>
<feature type="region of interest" description="Disordered" evidence="1">
    <location>
        <begin position="711"/>
        <end position="735"/>
    </location>
</feature>
<feature type="compositionally biased region" description="Basic and acidic residues" evidence="1">
    <location>
        <begin position="1048"/>
        <end position="1059"/>
    </location>
</feature>
<organism evidence="5 6">
    <name type="scientific">Astyanax mexicanus</name>
    <name type="common">Blind cave fish</name>
    <name type="synonym">Astyanax fasciatus mexicanus</name>
    <dbReference type="NCBI Taxonomy" id="7994"/>
    <lineage>
        <taxon>Eukaryota</taxon>
        <taxon>Metazoa</taxon>
        <taxon>Chordata</taxon>
        <taxon>Craniata</taxon>
        <taxon>Vertebrata</taxon>
        <taxon>Euteleostomi</taxon>
        <taxon>Actinopterygii</taxon>
        <taxon>Neopterygii</taxon>
        <taxon>Teleostei</taxon>
        <taxon>Ostariophysi</taxon>
        <taxon>Characiformes</taxon>
        <taxon>Characoidei</taxon>
        <taxon>Acestrorhamphidae</taxon>
        <taxon>Acestrorhamphinae</taxon>
        <taxon>Astyanax</taxon>
    </lineage>
</organism>
<feature type="transmembrane region" description="Helical" evidence="2">
    <location>
        <begin position="1782"/>
        <end position="1809"/>
    </location>
</feature>
<evidence type="ECO:0000313" key="5">
    <source>
        <dbReference type="Ensembl" id="ENSAMXP00005053225.1"/>
    </source>
</evidence>
<dbReference type="PROSITE" id="PS51159">
    <property type="entry name" value="CBM21"/>
    <property type="match status" value="1"/>
</dbReference>
<feature type="region of interest" description="Disordered" evidence="1">
    <location>
        <begin position="1275"/>
        <end position="1354"/>
    </location>
</feature>
<reference evidence="5" key="2">
    <citation type="submission" date="2025-05" db="UniProtKB">
        <authorList>
            <consortium name="Ensembl"/>
        </authorList>
    </citation>
    <scope>IDENTIFICATION</scope>
</reference>
<dbReference type="InterPro" id="IPR038175">
    <property type="entry name" value="CBM21_dom_sf"/>
</dbReference>
<evidence type="ECO:0000256" key="2">
    <source>
        <dbReference type="SAM" id="Phobius"/>
    </source>
</evidence>
<feature type="region of interest" description="Disordered" evidence="1">
    <location>
        <begin position="988"/>
        <end position="1009"/>
    </location>
</feature>
<evidence type="ECO:0000256" key="1">
    <source>
        <dbReference type="SAM" id="MobiDB-lite"/>
    </source>
</evidence>
<protein>
    <submittedName>
        <fullName evidence="5">Protein phosphatase 1, regulatory subunit 3Aa</fullName>
    </submittedName>
</protein>
<dbReference type="GO" id="GO:0005979">
    <property type="term" value="P:regulation of glycogen biosynthetic process"/>
    <property type="evidence" value="ECO:0007669"/>
    <property type="project" value="TreeGrafter"/>
</dbReference>
<keyword evidence="2" id="KW-0472">Membrane</keyword>
<dbReference type="GO" id="GO:0008157">
    <property type="term" value="F:protein phosphatase 1 binding"/>
    <property type="evidence" value="ECO:0007669"/>
    <property type="project" value="TreeGrafter"/>
</dbReference>
<feature type="compositionally biased region" description="Basic residues" evidence="1">
    <location>
        <begin position="286"/>
        <end position="296"/>
    </location>
</feature>
<dbReference type="Proteomes" id="UP000752171">
    <property type="component" value="Unassembled WGS sequence"/>
</dbReference>
<dbReference type="GO" id="GO:0000164">
    <property type="term" value="C:protein phosphatase type 1 complex"/>
    <property type="evidence" value="ECO:0007669"/>
    <property type="project" value="TreeGrafter"/>
</dbReference>
<feature type="region of interest" description="Disordered" evidence="1">
    <location>
        <begin position="361"/>
        <end position="380"/>
    </location>
</feature>
<dbReference type="PANTHER" id="PTHR12307">
    <property type="entry name" value="PROTEIN PHOSPHATASE 1 REGULATORY SUBUNIT"/>
    <property type="match status" value="1"/>
</dbReference>
<dbReference type="Proteomes" id="UP000694621">
    <property type="component" value="Unplaced"/>
</dbReference>
<feature type="region of interest" description="Disordered" evidence="1">
    <location>
        <begin position="848"/>
        <end position="868"/>
    </location>
</feature>
<feature type="compositionally biased region" description="Polar residues" evidence="1">
    <location>
        <begin position="1036"/>
        <end position="1046"/>
    </location>
</feature>
<feature type="compositionally biased region" description="Basic and acidic residues" evidence="1">
    <location>
        <begin position="1279"/>
        <end position="1295"/>
    </location>
</feature>
<feature type="region of interest" description="Disordered" evidence="1">
    <location>
        <begin position="269"/>
        <end position="344"/>
    </location>
</feature>
<name>A0A8B9LJN6_ASTMX</name>
<dbReference type="PANTHER" id="PTHR12307:SF2">
    <property type="entry name" value="PROTEIN PHOSPHATASE 1 REGULATORY SUBUNIT 3A"/>
    <property type="match status" value="1"/>
</dbReference>
<feature type="compositionally biased region" description="Polar residues" evidence="1">
    <location>
        <begin position="995"/>
        <end position="1004"/>
    </location>
</feature>
<accession>A0A8B9LJN6</accession>
<feature type="domain" description="CBM21" evidence="3">
    <location>
        <begin position="150"/>
        <end position="260"/>
    </location>
</feature>
<dbReference type="GO" id="GO:2001069">
    <property type="term" value="F:glycogen binding"/>
    <property type="evidence" value="ECO:0007669"/>
    <property type="project" value="TreeGrafter"/>
</dbReference>
<dbReference type="Gene3D" id="2.60.40.2440">
    <property type="entry name" value="Carbohydrate binding type-21 domain"/>
    <property type="match status" value="1"/>
</dbReference>
<proteinExistence type="predicted"/>
<dbReference type="InterPro" id="IPR005036">
    <property type="entry name" value="CBM21_dom"/>
</dbReference>
<reference evidence="4 7" key="1">
    <citation type="submission" date="2021-07" db="EMBL/GenBank/DDBJ databases">
        <authorList>
            <person name="Imarazene B."/>
            <person name="Zahm M."/>
            <person name="Klopp C."/>
            <person name="Cabau C."/>
            <person name="Beille S."/>
            <person name="Jouanno E."/>
            <person name="Castinel A."/>
            <person name="Lluch J."/>
            <person name="Gil L."/>
            <person name="Kuchtly C."/>
            <person name="Lopez Roques C."/>
            <person name="Donnadieu C."/>
            <person name="Parrinello H."/>
            <person name="Journot L."/>
            <person name="Du K."/>
            <person name="Schartl M."/>
            <person name="Retaux S."/>
            <person name="Guiguen Y."/>
        </authorList>
    </citation>
    <scope>NUCLEOTIDE SEQUENCE [LARGE SCALE GENOMIC DNA]</scope>
    <source>
        <strain evidence="4">Pach_M1</strain>
        <tissue evidence="4">Testis</tissue>
    </source>
</reference>
<gene>
    <name evidence="5" type="primary">ppp1r3aa</name>
    <name evidence="4" type="ORF">AMEX_G3047</name>
</gene>
<evidence type="ECO:0000259" key="3">
    <source>
        <dbReference type="PROSITE" id="PS51159"/>
    </source>
</evidence>
<sequence>MFSCNLSHRVQSRRVWGISGLPLCFSLTHTQCTGMSAEEPGLSAASRCMETTTLHVWPRDEGEEEDGRDEEHYEETKEPERSSSDESEESEAEPPSASAVRRKVSFADAFGLDLVKVKEFDSRAETGPKTGEEYYISCLFTVPSSEEELLSLLQQTKLEVESIELLPGSTTIRGIVRVLNLAYHKTIYVRTTLDGWQSHFDLLAEYLPGSSDGQTDRFTFKLILVPPFPAEGTRVEFCLRYESKNGTFWSSNGGMNYVLFCHHRGRRELRESEGEKERETEDSNQKGKKSCLKASRKWSNADLKSKGMSSDLSDPESCRSEESEKERIQQKAESRSSQPPEECRKTLVERRNRRRAARLARVQDYFSQREPEAQLGHHPRRETTVVEMPALQLSTPIDLDSSGVFQVNNKKDMDTPPILTYHQIPLLSLDWGKSIDPSSHPHNAEISSGKGLDVPKDQLTVSSTDAWEAFLSGTDTSDTHSNAVDQECLLHTPSLPPQTECDMSISSERRQDFAPSNTTEEALAYKLVGKPGITSKNCNVYDLARSETQIKSSEISFSEDMPLTKISQHRNAMESQNSRGHGVTHEECKGKAGSLVTEDEVKGDINEVAHSALTFTEFRDEPFTSGHMGTERPSERLTSLDKEKEPKQVTENISEKDENAEQLKAKFSFSESNEELMINEEPFHLEDQNAEMISVSKRLLLDHKELDTTTKWTDREASKPQGQEETMCQDPENKRLMETTTERTSVALSMTSHASETSGPFSWKESVRDSETLLFSEPHKDFEFDETAAQMRVKTYWSKCSEDLTVGQESGKQRENEKLFHLEHQNTESISISISENMVLDEEELHGMTDRKSSKPEAQEEAMCHKPENERSIETIKEIPSIVVDNNRADRQSEVSSTTIVTMQKEPYEADKIMLGRKSKSDTSKDFIIGQEPHTTHRTTDLCTGSSTLSISSHASDTSGPFGSNESIRDCEPLLLCDPHKDFKFGETLPRHASDTSGPLGSTESVRESEPLLFSDPHKGLELAETLPRQDAAQMNVKSSRTNSSEEMILKKESRKQIESKEPFHLRDQNAKNISVTEILELDEKELDASMECPDREASKLNRVEEVKCNITDNERLKEKAEKISSPAAVDTNVVDRESEVSSTSIVVMQKEPYEADEVTLGRKSKSDTCQDVIIGQLHKTHRTTDLCTGSPTLTISSHASDTSGSFGSTECVRHSEPLLFSGTHKGFECAETLPRQEPIVGIESAKQRGNEESFHLEDQNLEIISMSESVLLDEEDLDSRTEWPDREASKKEGTDEATFQNPENNKRLVEKTNEIPSVVEDDSEVDRESEVSSTTNVTTRKEPYEADEVTLGSKSKSDTCQDFIIGQEPHTTHRITDLCTGSPTLTIPSHASDTSGPFSLTESVRDNELLLFSGPHKDFGFEETLPRQDGAQKKSKTSCSKSSEEIIIGLESREQDEEPFQLGDQNSEVITMSENMMLDEEELDAVTEWSDWKGAKPENERLIGTNNEIPSVVVENNIADENKVSSTTNVTTQEEPYEVDEVVLGRRESTVGLESGNRGGNEESFHLEDQSTEIISMSESTVLDEDEFDARTNWSDRDASKPDGKEEATFHNLENKRLMEITEETASVVVDISVTDGQSEISSTTKVTAQKEQHEADEAMLGKKSTSDNCKDITTVQDSHKPHRTIDICACTLTLSITSHSSDTESVKDSEPLLISDPLKSSECGETLRNPAAQDLQELQDPDSEVPAPLSSMPTPAVCTVSSRLMTWWADFCSLGHISKALLYTVLFVIFITVYLHDLPIFLAIYLLSMCWWCGQGMNKHETTADSVD</sequence>